<dbReference type="RefSeq" id="WP_089153711.1">
    <property type="nucleotide sequence ID" value="NZ_MJIL01000092.1"/>
</dbReference>
<keyword evidence="1" id="KW-0812">Transmembrane</keyword>
<feature type="transmembrane region" description="Helical" evidence="1">
    <location>
        <begin position="36"/>
        <end position="55"/>
    </location>
</feature>
<dbReference type="AlphaFoldDB" id="A0A1Q9GD19"/>
<name>A0A1Q9GD19_9GAMM</name>
<evidence type="ECO:0000256" key="1">
    <source>
        <dbReference type="SAM" id="Phobius"/>
    </source>
</evidence>
<dbReference type="Proteomes" id="UP000186905">
    <property type="component" value="Unassembled WGS sequence"/>
</dbReference>
<accession>A0A1Q9GD19</accession>
<feature type="transmembrane region" description="Helical" evidence="1">
    <location>
        <begin position="75"/>
        <end position="94"/>
    </location>
</feature>
<dbReference type="EMBL" id="MJIL01000092">
    <property type="protein sequence ID" value="OLQ72288.1"/>
    <property type="molecule type" value="Genomic_DNA"/>
</dbReference>
<gene>
    <name evidence="2" type="ORF">BIT28_25075</name>
</gene>
<organism evidence="2 3">
    <name type="scientific">Photobacterium proteolyticum</name>
    <dbReference type="NCBI Taxonomy" id="1903952"/>
    <lineage>
        <taxon>Bacteria</taxon>
        <taxon>Pseudomonadati</taxon>
        <taxon>Pseudomonadota</taxon>
        <taxon>Gammaproteobacteria</taxon>
        <taxon>Vibrionales</taxon>
        <taxon>Vibrionaceae</taxon>
        <taxon>Photobacterium</taxon>
    </lineage>
</organism>
<reference evidence="2 3" key="1">
    <citation type="submission" date="2016-09" db="EMBL/GenBank/DDBJ databases">
        <title>Photobacterium proteolyticum sp. nov. a protease producing bacterium isolated from ocean sediments of Laizhou Bay.</title>
        <authorList>
            <person name="Li Y."/>
        </authorList>
    </citation>
    <scope>NUCLEOTIDE SEQUENCE [LARGE SCALE GENOMIC DNA]</scope>
    <source>
        <strain evidence="2 3">13-12</strain>
    </source>
</reference>
<proteinExistence type="predicted"/>
<evidence type="ECO:0000313" key="3">
    <source>
        <dbReference type="Proteomes" id="UP000186905"/>
    </source>
</evidence>
<keyword evidence="1" id="KW-1133">Transmembrane helix</keyword>
<protein>
    <submittedName>
        <fullName evidence="2">Uncharacterized protein</fullName>
    </submittedName>
</protein>
<keyword evidence="3" id="KW-1185">Reference proteome</keyword>
<sequence>MKFSALCWFIGAHLIAGVMAQVSTGNVAAELLAGGSFLVASILQFSSAVMVLDVFKESKYFLALYATRPIVVLRWLLSFVQLAFAFLSIPFIFAGSKLSS</sequence>
<comment type="caution">
    <text evidence="2">The sequence shown here is derived from an EMBL/GenBank/DDBJ whole genome shotgun (WGS) entry which is preliminary data.</text>
</comment>
<evidence type="ECO:0000313" key="2">
    <source>
        <dbReference type="EMBL" id="OLQ72288.1"/>
    </source>
</evidence>
<keyword evidence="1" id="KW-0472">Membrane</keyword>